<reference evidence="2" key="1">
    <citation type="submission" date="2018-01" db="EMBL/GenBank/DDBJ databases">
        <title>Comparative genomics of Mycobacterium mucogenicum and Mycobacterium neoaurum clade members emphasizing tRNA and non-coding RNA.</title>
        <authorList>
            <person name="Behra P.R.K."/>
            <person name="Pettersson B.M.F."/>
            <person name="Das S."/>
            <person name="Dasgupta S."/>
            <person name="Kirsebom L.A."/>
        </authorList>
    </citation>
    <scope>NUCLEOTIDE SEQUENCE</scope>
    <source>
        <strain evidence="2">DSM 44124</strain>
    </source>
</reference>
<protein>
    <submittedName>
        <fullName evidence="2">OsmC family peroxiredoxin</fullName>
    </submittedName>
    <submittedName>
        <fullName evidence="1">OsmC family protein</fullName>
    </submittedName>
</protein>
<evidence type="ECO:0000313" key="2">
    <source>
        <dbReference type="EMBL" id="TLH54702.1"/>
    </source>
</evidence>
<dbReference type="Proteomes" id="UP000309231">
    <property type="component" value="Chromosome"/>
</dbReference>
<dbReference type="InterPro" id="IPR036102">
    <property type="entry name" value="OsmC/Ohrsf"/>
</dbReference>
<dbReference type="GeneID" id="76727647"/>
<dbReference type="PANTHER" id="PTHR39624">
    <property type="entry name" value="PROTEIN INVOLVED IN RIMO-MEDIATED BETA-METHYLTHIOLATION OF RIBOSOMAL PROTEIN S12 YCAO"/>
    <property type="match status" value="1"/>
</dbReference>
<dbReference type="SUPFAM" id="SSF82784">
    <property type="entry name" value="OsmC-like"/>
    <property type="match status" value="1"/>
</dbReference>
<dbReference type="RefSeq" id="WP_053855639.1">
    <property type="nucleotide sequence ID" value="NZ_ANBS01000023.1"/>
</dbReference>
<sequence>MTTPQPGQAPTSPEGTVTVAESGAGKYTQEIIAGGHRLIADEPRPFGDDAGPSPYDLLLSALGACTSMTIRMYADKKGLPLEQVRVSLRHSRIHAKDCAECETQQGMVDHIDRDIELIGDLDDEQREKLLAIAERCPVHRTLTSSVHVSTSLRPASSLPA</sequence>
<dbReference type="Pfam" id="PF02566">
    <property type="entry name" value="OsmC"/>
    <property type="match status" value="1"/>
</dbReference>
<dbReference type="AlphaFoldDB" id="A0A8H2JFN9"/>
<gene>
    <name evidence="1" type="ORF">C1S78_022120</name>
    <name evidence="2" type="ORF">C1S78_22070</name>
</gene>
<keyword evidence="3" id="KW-1185">Reference proteome</keyword>
<dbReference type="EMBL" id="POTL01000001">
    <property type="protein sequence ID" value="TLH54702.1"/>
    <property type="molecule type" value="Genomic_DNA"/>
</dbReference>
<evidence type="ECO:0000313" key="1">
    <source>
        <dbReference type="EMBL" id="QPG68157.1"/>
    </source>
</evidence>
<accession>A0A8H2JFN9</accession>
<proteinExistence type="predicted"/>
<organism evidence="2">
    <name type="scientific">Mycolicibacterium mucogenicum DSM 44124</name>
    <dbReference type="NCBI Taxonomy" id="1226753"/>
    <lineage>
        <taxon>Bacteria</taxon>
        <taxon>Bacillati</taxon>
        <taxon>Actinomycetota</taxon>
        <taxon>Actinomycetes</taxon>
        <taxon>Mycobacteriales</taxon>
        <taxon>Mycobacteriaceae</taxon>
        <taxon>Mycolicibacterium</taxon>
    </lineage>
</organism>
<dbReference type="InterPro" id="IPR003718">
    <property type="entry name" value="OsmC/Ohr_fam"/>
</dbReference>
<dbReference type="Gene3D" id="3.30.300.20">
    <property type="match status" value="1"/>
</dbReference>
<reference evidence="1 3" key="3">
    <citation type="journal article" date="2019" name="Sci. Rep.">
        <title>Insight into the biology of Mycobacterium mucogenicum and Mycobacterium neoaurum clade members.</title>
        <authorList>
            <person name="Behra P.R.K."/>
            <person name="Pettersson B.M.F."/>
            <person name="Ramesh M."/>
            <person name="Dasgupta S."/>
            <person name="Kirsebom L.A."/>
        </authorList>
    </citation>
    <scope>NUCLEOTIDE SEQUENCE [LARGE SCALE GENOMIC DNA]</scope>
    <source>
        <strain evidence="1 3">DSM 44124</strain>
    </source>
</reference>
<dbReference type="EMBL" id="CP062008">
    <property type="protein sequence ID" value="QPG68157.1"/>
    <property type="molecule type" value="Genomic_DNA"/>
</dbReference>
<reference evidence="1 3" key="2">
    <citation type="journal article" date="2019" name="BMC Evol. Biol.">
        <title>Comparative genomics of Mycobacterium mucogenicum and Mycobacterium neoaurum clade members emphasizing tRNA and non-coding RNA.</title>
        <authorList>
            <person name="Behra P.R.K."/>
            <person name="Pettersson B.M.F."/>
            <person name="Das S."/>
            <person name="Dasgupta S."/>
            <person name="Kirsebom L.A."/>
        </authorList>
    </citation>
    <scope>NUCLEOTIDE SEQUENCE [LARGE SCALE GENOMIC DNA]</scope>
    <source>
        <strain evidence="1 3">DSM 44124</strain>
    </source>
</reference>
<evidence type="ECO:0000313" key="3">
    <source>
        <dbReference type="Proteomes" id="UP000309231"/>
    </source>
</evidence>
<dbReference type="InterPro" id="IPR015946">
    <property type="entry name" value="KH_dom-like_a/b"/>
</dbReference>
<dbReference type="PANTHER" id="PTHR39624:SF2">
    <property type="entry name" value="OSMC-LIKE PROTEIN"/>
    <property type="match status" value="1"/>
</dbReference>
<dbReference type="KEGG" id="mmuc:C1S78_022120"/>
<name>A0A8H2JFN9_MYCMU</name>